<organism evidence="3 4">
    <name type="scientific">Methanosphaera stadtmanae (strain ATCC 43021 / DSM 3091 / JCM 11832 / MCB-3)</name>
    <dbReference type="NCBI Taxonomy" id="339860"/>
    <lineage>
        <taxon>Archaea</taxon>
        <taxon>Methanobacteriati</taxon>
        <taxon>Methanobacteriota</taxon>
        <taxon>Methanomada group</taxon>
        <taxon>Methanobacteria</taxon>
        <taxon>Methanobacteriales</taxon>
        <taxon>Methanobacteriaceae</taxon>
        <taxon>Methanosphaera</taxon>
    </lineage>
</organism>
<reference evidence="3 4" key="1">
    <citation type="journal article" date="2006" name="J. Bacteriol.">
        <title>The genome sequence of Methanosphaera stadtmanae reveals why this human intestinal archaeon is restricted to methanol and H2 for methane formation and ATP synthesis.</title>
        <authorList>
            <person name="Fricke W.F."/>
            <person name="Seedorf H."/>
            <person name="Henne A."/>
            <person name="Kruer M."/>
            <person name="Liesegang H."/>
            <person name="Hedderich R."/>
            <person name="Gottschalk G."/>
            <person name="Thauer R.K."/>
        </authorList>
    </citation>
    <scope>NUCLEOTIDE SEQUENCE [LARGE SCALE GENOMIC DNA]</scope>
    <source>
        <strain evidence="4">ATCC 43021 / DSM 3091 / JCM 11832 / MCB-3</strain>
    </source>
</reference>
<protein>
    <submittedName>
        <fullName evidence="3">Member of asn/thr-rich large protein family</fullName>
    </submittedName>
</protein>
<dbReference type="OrthoDB" id="78423at2157"/>
<dbReference type="PROSITE" id="PS00139">
    <property type="entry name" value="THIOL_PROTEASE_CYS"/>
    <property type="match status" value="1"/>
</dbReference>
<comment type="similarity">
    <text evidence="1">Belongs to the peptidase C1 family.</text>
</comment>
<accession>Q2NG83</accession>
<dbReference type="SUPFAM" id="SSF54001">
    <property type="entry name" value="Cysteine proteinases"/>
    <property type="match status" value="1"/>
</dbReference>
<evidence type="ECO:0000313" key="4">
    <source>
        <dbReference type="Proteomes" id="UP000001931"/>
    </source>
</evidence>
<dbReference type="Gene3D" id="3.90.70.10">
    <property type="entry name" value="Cysteine proteinases"/>
    <property type="match status" value="2"/>
</dbReference>
<sequence length="1875" mass="208136">MNKKILLTLLVIIMFFSISSVYAVDNSIDSSNTYSNLNTLKHTDTYQSSLIDNINENISSKTVEKEISVETKEKTEKSITKSDNKLNTNNYVVNKKSSDTQTKVDVISKDTSTKKVNKTLKTTDNYYFNASVTNDGDGSKDNPWKTINQLNFNKITNGSTVYISNGNYNVDNIDVNIDVNIIGENTNKTIIKGYNTYDEVFNFNKHTTITNITFTNSSTKVIYNTGTLELNNCIFKNNNITSYDACIKNNGKLTVNNCLFNNVSSQKSSVIYNSASNSINLYLKNSIFTNNNAYKGIVLLYGSCAQLYNTTFNNNKATIMAGCIYLEKSSMNVNLSTFINNSVLKGTGGVFYVYDSDLFVNNSIFSNNYALFGGVATFLNGSGDGEEITESKHNSTIINSSFTNNKVLYDGGVFFDVYSNLDIRSSNFTNNSARNGGSIYGDYSKININNTIFKNNTATYFGGSIYTNQIDIALNNNNFINNKATKAEDVYSQYSRSFTSKNNTQTNTNSIITNQITTTKKPQVIITNLNNTPITTIPSSYDLRKLNQVTSVKSQSGGGNCWSFATMGALESCILKATGISYDLSENNMKNIMALFSQSAWCISPNLGGYDEMPITYLINWYGPTDENNDPYIPEIIVSPQINNLIQINNVYGIPSRTNYTDNNEYKKAIMKYGAVYTDIYWLGSNVDNTHNSYYCHEKPEYTNHAVCIVGWDDNYNKNNFITPAPGNGAFIIKNSWGTSSGENGYYYVSYYDESILNTCDDIYGAGGFTFIINNTETYDKIYQYDVGGISNWLESNKYGNYSNEYISSGNELIKAFGTYVSDLTNNYTVSIYVNNVLKHTQKGLFTHLGYETVQVTKSINVKTNDKIKVVLELVSSSTVQIPISESKYTRIVSTTNSYVNGKTNSDSVACLKLYTSEINKSEVDAVVTKSNLTNTQLLINIHDTNGNSINTGTITIKENNTILKTVQVTSNQTYVDLGIKKGIHLITVCYNASNYAPSNTTLLLNIGATTINSDVLNSDLKNTTIKVVVRDSNNNLVNSGRVVIYNNNNLLTNTTLINGQAIIVLNLNAGTQTLNILYLDDNLYQSSNITQTITVKAIDTKMSVVAYSKLTTNSTIEVTVTDITGKLVTKGQVQIINQNGQVIKTGTINNGRVNITLTSLPTGRQQYTAKYTEGTIYGNSSYTVIITVKTTDTKTTVKAYSKLTTNSTIEVTVKDITGKLVTKGQVQIINQNGQVIKTGTINNGRVNITLTSLPTGRQQYTARYTEGTIYTQSQAGVIITVKTTDTKTTVKAYSKLTTNSTIEVTVTDITGKLVTKGQVQIINQNGQVMKTGTINNGRVNITLTSLPTGRQQYTARYTEGTIYTQSQAGVIITVKTTDTKISVDVYKKYTTNTSMQITVKDITGKLVTKGQIQIINQNGQVIKTGTINNGRVNITLTSLPTGSQKFIVKYTEGTIYTQSTYNITLTIIKDDTTTLTYKNIKTYNSNTTIDIRVNGGDNNQVTGKVQILNSRGRLLKSMTLKNGHAIITLGLPLGKQTLSIIYLGDKTHRLVNVSDTINVLNQTVKSYDSGNEIVLKKIITTSEKPDVEALGDDYQYVDDDGTYTITSSEILRVQRLDSLCQQIYGFMPKYTFFREEGSNIKYVIERSKWNVISRALNKYHVNKGFTAVNPPHALRITLKDKIRYYPVYYDSQEVIGGVRYTCGPTAMSMISQGLNKYNSERKLSNVYKTTRSEGTYESNIIKYSPSVNMTLIDIPDSKSAVISSIQSGAMVLWHIRGHYMNVIGYNSANDKFLCLNPSGPSHNIEAVQWASWNTMMKTDRPLKGYGFMKVVPKWYITSSLNSQVKNYYMNMGGKYTTPNNSEKLNTEDAVTYIV</sequence>
<dbReference type="InterPro" id="IPR000169">
    <property type="entry name" value="Pept_cys_AS"/>
</dbReference>
<gene>
    <name evidence="3" type="ordered locus">Msp_0777</name>
</gene>
<dbReference type="GO" id="GO:0006508">
    <property type="term" value="P:proteolysis"/>
    <property type="evidence" value="ECO:0007669"/>
    <property type="project" value="InterPro"/>
</dbReference>
<dbReference type="InterPro" id="IPR025660">
    <property type="entry name" value="Pept_his_AS"/>
</dbReference>
<evidence type="ECO:0000313" key="3">
    <source>
        <dbReference type="EMBL" id="ABC57170.1"/>
    </source>
</evidence>
<dbReference type="GeneID" id="3856013"/>
<dbReference type="PANTHER" id="PTHR12411">
    <property type="entry name" value="CYSTEINE PROTEASE FAMILY C1-RELATED"/>
    <property type="match status" value="1"/>
</dbReference>
<evidence type="ECO:0000259" key="2">
    <source>
        <dbReference type="SMART" id="SM00645"/>
    </source>
</evidence>
<dbReference type="KEGG" id="mst:Msp_0777"/>
<dbReference type="Proteomes" id="UP000001931">
    <property type="component" value="Chromosome"/>
</dbReference>
<proteinExistence type="inferred from homology"/>
<dbReference type="SMART" id="SM00645">
    <property type="entry name" value="Pept_C1"/>
    <property type="match status" value="1"/>
</dbReference>
<dbReference type="eggNOG" id="arCOG02487">
    <property type="taxonomic scope" value="Archaea"/>
</dbReference>
<dbReference type="InterPro" id="IPR013128">
    <property type="entry name" value="Peptidase_C1A"/>
</dbReference>
<dbReference type="Pfam" id="PF00112">
    <property type="entry name" value="Peptidase_C1"/>
    <property type="match status" value="1"/>
</dbReference>
<keyword evidence="4" id="KW-1185">Reference proteome</keyword>
<dbReference type="Gene3D" id="2.60.40.10">
    <property type="entry name" value="Immunoglobulins"/>
    <property type="match status" value="3"/>
</dbReference>
<dbReference type="InterPro" id="IPR038765">
    <property type="entry name" value="Papain-like_cys_pep_sf"/>
</dbReference>
<dbReference type="GO" id="GO:0008234">
    <property type="term" value="F:cysteine-type peptidase activity"/>
    <property type="evidence" value="ECO:0007669"/>
    <property type="project" value="InterPro"/>
</dbReference>
<name>Q2NG83_METST</name>
<dbReference type="HOGENOM" id="CLU_236324_0_0_2"/>
<feature type="domain" description="Peptidase C1A papain C-terminal" evidence="2">
    <location>
        <begin position="537"/>
        <end position="770"/>
    </location>
</feature>
<dbReference type="InterPro" id="IPR000668">
    <property type="entry name" value="Peptidase_C1A_C"/>
</dbReference>
<evidence type="ECO:0000256" key="1">
    <source>
        <dbReference type="ARBA" id="ARBA00008455"/>
    </source>
</evidence>
<dbReference type="SUPFAM" id="SSF51126">
    <property type="entry name" value="Pectin lyase-like"/>
    <property type="match status" value="2"/>
</dbReference>
<dbReference type="RefSeq" id="WP_011406370.1">
    <property type="nucleotide sequence ID" value="NC_007681.1"/>
</dbReference>
<dbReference type="InterPro" id="IPR013783">
    <property type="entry name" value="Ig-like_fold"/>
</dbReference>
<dbReference type="CDD" id="cd02619">
    <property type="entry name" value="Peptidase_C1"/>
    <property type="match status" value="1"/>
</dbReference>
<dbReference type="eggNOG" id="arCOG03610">
    <property type="taxonomic scope" value="Archaea"/>
</dbReference>
<dbReference type="PROSITE" id="PS00639">
    <property type="entry name" value="THIOL_PROTEASE_HIS"/>
    <property type="match status" value="1"/>
</dbReference>
<dbReference type="EMBL" id="CP000102">
    <property type="protein sequence ID" value="ABC57170.1"/>
    <property type="molecule type" value="Genomic_DNA"/>
</dbReference>
<dbReference type="InterPro" id="IPR011050">
    <property type="entry name" value="Pectin_lyase_fold/virulence"/>
</dbReference>